<gene>
    <name evidence="1" type="ORF">NLG97_g10407</name>
</gene>
<evidence type="ECO:0000313" key="1">
    <source>
        <dbReference type="EMBL" id="KAJ3473274.1"/>
    </source>
</evidence>
<organism evidence="1 2">
    <name type="scientific">Lecanicillium saksenae</name>
    <dbReference type="NCBI Taxonomy" id="468837"/>
    <lineage>
        <taxon>Eukaryota</taxon>
        <taxon>Fungi</taxon>
        <taxon>Dikarya</taxon>
        <taxon>Ascomycota</taxon>
        <taxon>Pezizomycotina</taxon>
        <taxon>Sordariomycetes</taxon>
        <taxon>Hypocreomycetidae</taxon>
        <taxon>Hypocreales</taxon>
        <taxon>Cordycipitaceae</taxon>
        <taxon>Lecanicillium</taxon>
    </lineage>
</organism>
<name>A0ACC1QH56_9HYPO</name>
<protein>
    <submittedName>
        <fullName evidence="1">Uncharacterized protein</fullName>
    </submittedName>
</protein>
<accession>A0ACC1QH56</accession>
<proteinExistence type="predicted"/>
<dbReference type="EMBL" id="JANAKD010002585">
    <property type="protein sequence ID" value="KAJ3473274.1"/>
    <property type="molecule type" value="Genomic_DNA"/>
</dbReference>
<comment type="caution">
    <text evidence="1">The sequence shown here is derived from an EMBL/GenBank/DDBJ whole genome shotgun (WGS) entry which is preliminary data.</text>
</comment>
<sequence length="310" mass="34327">MPIFQPSSSALDNILAPREASFWERLVSKPCLTIAESLYKRLGHGGPSRPPKDAVSVVCISDTHNNEIPIPYGDILVHAGDLTQSGTYSELQASLSWLAAQPHPIKVVMAGNHDVLLDEANDAIGSEQENLDKRKLLLRDTSGLICLQDTSITTTAPNGRCLRIYGSPQSPRQGNWAFQYPRFENIWAERLMGDYIDILVTHCPPLAHLDLGYGCVHLLRQLWRVRPRLHVCGHIHAAAGIEYLAYDDLQYAYEQVVIHNHLRTFVAFLIALAIGLITPGRTETQTVLVNAAIVGGIRDSFRRGTVKVVV</sequence>
<evidence type="ECO:0000313" key="2">
    <source>
        <dbReference type="Proteomes" id="UP001148737"/>
    </source>
</evidence>
<keyword evidence="2" id="KW-1185">Reference proteome</keyword>
<dbReference type="Proteomes" id="UP001148737">
    <property type="component" value="Unassembled WGS sequence"/>
</dbReference>
<reference evidence="1" key="1">
    <citation type="submission" date="2022-07" db="EMBL/GenBank/DDBJ databases">
        <title>Genome Sequence of Lecanicillium saksenae.</title>
        <authorList>
            <person name="Buettner E."/>
        </authorList>
    </citation>
    <scope>NUCLEOTIDE SEQUENCE</scope>
    <source>
        <strain evidence="1">VT-O1</strain>
    </source>
</reference>